<proteinExistence type="predicted"/>
<organism evidence="1 2">
    <name type="scientific">Streptomyces mirabilis</name>
    <dbReference type="NCBI Taxonomy" id="68239"/>
    <lineage>
        <taxon>Bacteria</taxon>
        <taxon>Bacillati</taxon>
        <taxon>Actinomycetota</taxon>
        <taxon>Actinomycetes</taxon>
        <taxon>Kitasatosporales</taxon>
        <taxon>Streptomycetaceae</taxon>
        <taxon>Streptomyces</taxon>
    </lineage>
</organism>
<evidence type="ECO:0000313" key="1">
    <source>
        <dbReference type="EMBL" id="SFF61148.1"/>
    </source>
</evidence>
<dbReference type="Proteomes" id="UP000181942">
    <property type="component" value="Unassembled WGS sequence"/>
</dbReference>
<protein>
    <submittedName>
        <fullName evidence="1">Uncharacterized protein</fullName>
    </submittedName>
</protein>
<dbReference type="EMBL" id="FONR01000009">
    <property type="protein sequence ID" value="SFF61148.1"/>
    <property type="molecule type" value="Genomic_DNA"/>
</dbReference>
<dbReference type="AlphaFoldDB" id="A0A1I2K486"/>
<accession>A0A1I2K486</accession>
<evidence type="ECO:0000313" key="2">
    <source>
        <dbReference type="Proteomes" id="UP000181942"/>
    </source>
</evidence>
<sequence length="122" mass="13446">MYPPLPGVAVKSHIMAQYEWFAFCVICTRWSMFQNPLAPWKFHIAYSLASRCCAACAGAVLSMSTAQTAATNPRTPRARERRPRGRAIPLLIVPTPLLTPTAPASAVRTRRWSCATTLGERA</sequence>
<gene>
    <name evidence="1" type="ORF">SAMN02787118_109261</name>
</gene>
<reference evidence="1 2" key="1">
    <citation type="submission" date="2016-10" db="EMBL/GenBank/DDBJ databases">
        <authorList>
            <person name="de Groot N.N."/>
        </authorList>
    </citation>
    <scope>NUCLEOTIDE SEQUENCE [LARGE SCALE GENOMIC DNA]</scope>
    <source>
        <strain evidence="1 2">OK461</strain>
    </source>
</reference>
<name>A0A1I2K486_9ACTN</name>